<dbReference type="GO" id="GO:0015288">
    <property type="term" value="F:porin activity"/>
    <property type="evidence" value="ECO:0007669"/>
    <property type="project" value="TreeGrafter"/>
</dbReference>
<dbReference type="InterPro" id="IPR003423">
    <property type="entry name" value="OMP_efflux"/>
</dbReference>
<evidence type="ECO:0000256" key="4">
    <source>
        <dbReference type="ARBA" id="ARBA00022452"/>
    </source>
</evidence>
<feature type="chain" id="PRO_5037725617" evidence="8">
    <location>
        <begin position="25"/>
        <end position="454"/>
    </location>
</feature>
<evidence type="ECO:0000313" key="9">
    <source>
        <dbReference type="EMBL" id="MBD5780450.1"/>
    </source>
</evidence>
<dbReference type="AlphaFoldDB" id="A0A927IIF9"/>
<dbReference type="Pfam" id="PF02321">
    <property type="entry name" value="OEP"/>
    <property type="match status" value="2"/>
</dbReference>
<dbReference type="EMBL" id="JACYFG010000036">
    <property type="protein sequence ID" value="MBD5780450.1"/>
    <property type="molecule type" value="Genomic_DNA"/>
</dbReference>
<name>A0A927IIF9_9BACT</name>
<evidence type="ECO:0000256" key="7">
    <source>
        <dbReference type="ARBA" id="ARBA00023237"/>
    </source>
</evidence>
<dbReference type="Gene3D" id="1.20.1600.10">
    <property type="entry name" value="Outer membrane efflux proteins (OEP)"/>
    <property type="match status" value="1"/>
</dbReference>
<evidence type="ECO:0000313" key="10">
    <source>
        <dbReference type="Proteomes" id="UP000622317"/>
    </source>
</evidence>
<dbReference type="GO" id="GO:1990281">
    <property type="term" value="C:efflux pump complex"/>
    <property type="evidence" value="ECO:0007669"/>
    <property type="project" value="TreeGrafter"/>
</dbReference>
<proteinExistence type="inferred from homology"/>
<evidence type="ECO:0000256" key="1">
    <source>
        <dbReference type="ARBA" id="ARBA00004442"/>
    </source>
</evidence>
<keyword evidence="3" id="KW-0813">Transport</keyword>
<dbReference type="GO" id="GO:0009279">
    <property type="term" value="C:cell outer membrane"/>
    <property type="evidence" value="ECO:0007669"/>
    <property type="project" value="UniProtKB-SubCell"/>
</dbReference>
<dbReference type="Proteomes" id="UP000622317">
    <property type="component" value="Unassembled WGS sequence"/>
</dbReference>
<evidence type="ECO:0000256" key="5">
    <source>
        <dbReference type="ARBA" id="ARBA00022692"/>
    </source>
</evidence>
<evidence type="ECO:0000256" key="2">
    <source>
        <dbReference type="ARBA" id="ARBA00007613"/>
    </source>
</evidence>
<keyword evidence="4" id="KW-1134">Transmembrane beta strand</keyword>
<sequence length="454" mass="50330">MYPKLKRATAGLAAFIATLAPLQAQETPEVPETLSLQTTLEFALENNFAIKQAIESIKEQEGLIVEVKARALPSVSLNGSYRQLDEGLSDPDSFFPATTESWSITLSARQALYQGGGIRAALDVQDLLRESSLLSLESTVLDALLEVRTRYYAALLARDQIGVEEQNIELLEETLNNAKLRRDAGDVSDFEVLRAEVALANAQPPLIRRRGAFRVAIEQLRQSMGYQNYRRDALNLEKVPDFTDELVYEPIEYDLQEGLEQALANRSELKQLEAIAKAREAGLEIANSGLKPSLDLVGSYGKQRSNFSSSFDDGPHGWTLGLEASWNIWDGRQTRGQRLQALSQLEQARIQQQSFRLGIEVQVRQAISALQEADQLAQAAVKVVEQAEEAVRMANSRFETGSISQLEVLEAQVALTEARTNALAANYQHLVAVAQYRRALGNESISRDIWPSAE</sequence>
<organism evidence="9 10">
    <name type="scientific">Pelagicoccus enzymogenes</name>
    <dbReference type="NCBI Taxonomy" id="2773457"/>
    <lineage>
        <taxon>Bacteria</taxon>
        <taxon>Pseudomonadati</taxon>
        <taxon>Verrucomicrobiota</taxon>
        <taxon>Opitutia</taxon>
        <taxon>Puniceicoccales</taxon>
        <taxon>Pelagicoccaceae</taxon>
        <taxon>Pelagicoccus</taxon>
    </lineage>
</organism>
<dbReference type="SUPFAM" id="SSF56954">
    <property type="entry name" value="Outer membrane efflux proteins (OEP)"/>
    <property type="match status" value="1"/>
</dbReference>
<comment type="similarity">
    <text evidence="2">Belongs to the outer membrane factor (OMF) (TC 1.B.17) family.</text>
</comment>
<dbReference type="RefSeq" id="WP_191617551.1">
    <property type="nucleotide sequence ID" value="NZ_JACYFG010000036.1"/>
</dbReference>
<evidence type="ECO:0000256" key="6">
    <source>
        <dbReference type="ARBA" id="ARBA00023136"/>
    </source>
</evidence>
<keyword evidence="10" id="KW-1185">Reference proteome</keyword>
<dbReference type="GO" id="GO:0015562">
    <property type="term" value="F:efflux transmembrane transporter activity"/>
    <property type="evidence" value="ECO:0007669"/>
    <property type="project" value="InterPro"/>
</dbReference>
<keyword evidence="5" id="KW-0812">Transmembrane</keyword>
<keyword evidence="8" id="KW-0732">Signal</keyword>
<protein>
    <submittedName>
        <fullName evidence="9">TolC family protein</fullName>
    </submittedName>
</protein>
<dbReference type="InterPro" id="IPR051906">
    <property type="entry name" value="TolC-like"/>
</dbReference>
<comment type="caution">
    <text evidence="9">The sequence shown here is derived from an EMBL/GenBank/DDBJ whole genome shotgun (WGS) entry which is preliminary data.</text>
</comment>
<dbReference type="PANTHER" id="PTHR30026:SF20">
    <property type="entry name" value="OUTER MEMBRANE PROTEIN TOLC"/>
    <property type="match status" value="1"/>
</dbReference>
<accession>A0A927IIF9</accession>
<feature type="signal peptide" evidence="8">
    <location>
        <begin position="1"/>
        <end position="24"/>
    </location>
</feature>
<evidence type="ECO:0000256" key="8">
    <source>
        <dbReference type="SAM" id="SignalP"/>
    </source>
</evidence>
<dbReference type="PANTHER" id="PTHR30026">
    <property type="entry name" value="OUTER MEMBRANE PROTEIN TOLC"/>
    <property type="match status" value="1"/>
</dbReference>
<evidence type="ECO:0000256" key="3">
    <source>
        <dbReference type="ARBA" id="ARBA00022448"/>
    </source>
</evidence>
<comment type="subcellular location">
    <subcellularLocation>
        <location evidence="1">Cell outer membrane</location>
    </subcellularLocation>
</comment>
<reference evidence="9" key="1">
    <citation type="submission" date="2020-09" db="EMBL/GenBank/DDBJ databases">
        <title>Pelagicoccus enzymogenes sp. nov. with an EPS production, isolated from marine sediment.</title>
        <authorList>
            <person name="Feng X."/>
        </authorList>
    </citation>
    <scope>NUCLEOTIDE SEQUENCE</scope>
    <source>
        <strain evidence="9">NFK12</strain>
    </source>
</reference>
<keyword evidence="7" id="KW-0998">Cell outer membrane</keyword>
<gene>
    <name evidence="9" type="ORF">IEN85_13195</name>
</gene>
<keyword evidence="6" id="KW-0472">Membrane</keyword>